<proteinExistence type="inferred from homology"/>
<dbReference type="PANTHER" id="PTHR34090:SF1">
    <property type="entry name" value="LARGE RIBOSOMAL SUBUNIT PROTEIN ML52"/>
    <property type="match status" value="1"/>
</dbReference>
<keyword evidence="5" id="KW-0496">Mitochondrion</keyword>
<organism evidence="9">
    <name type="scientific">Rhipicephalus appendiculatus</name>
    <name type="common">Brown ear tick</name>
    <dbReference type="NCBI Taxonomy" id="34631"/>
    <lineage>
        <taxon>Eukaryota</taxon>
        <taxon>Metazoa</taxon>
        <taxon>Ecdysozoa</taxon>
        <taxon>Arthropoda</taxon>
        <taxon>Chelicerata</taxon>
        <taxon>Arachnida</taxon>
        <taxon>Acari</taxon>
        <taxon>Parasitiformes</taxon>
        <taxon>Ixodida</taxon>
        <taxon>Ixodoidea</taxon>
        <taxon>Ixodidae</taxon>
        <taxon>Rhipicephalinae</taxon>
        <taxon>Rhipicephalus</taxon>
        <taxon>Rhipicephalus</taxon>
    </lineage>
</organism>
<evidence type="ECO:0000256" key="3">
    <source>
        <dbReference type="ARBA" id="ARBA00022946"/>
    </source>
</evidence>
<evidence type="ECO:0000256" key="1">
    <source>
        <dbReference type="ARBA" id="ARBA00004173"/>
    </source>
</evidence>
<evidence type="ECO:0000313" key="9">
    <source>
        <dbReference type="EMBL" id="JAP81711.1"/>
    </source>
</evidence>
<evidence type="ECO:0000256" key="8">
    <source>
        <dbReference type="ARBA" id="ARBA00035425"/>
    </source>
</evidence>
<evidence type="ECO:0000256" key="2">
    <source>
        <dbReference type="ARBA" id="ARBA00007232"/>
    </source>
</evidence>
<comment type="subcellular location">
    <subcellularLocation>
        <location evidence="1">Mitochondrion</location>
    </subcellularLocation>
</comment>
<protein>
    <recommendedName>
        <fullName evidence="7">Large ribosomal subunit protein mL52</fullName>
    </recommendedName>
    <alternativeName>
        <fullName evidence="8">39S ribosomal protein L52, mitochondrial</fullName>
    </alternativeName>
</protein>
<dbReference type="EMBL" id="GEDV01006846">
    <property type="protein sequence ID" value="JAP81711.1"/>
    <property type="molecule type" value="Transcribed_RNA"/>
</dbReference>
<reference evidence="9" key="1">
    <citation type="journal article" date="2016" name="Ticks Tick Borne Dis.">
        <title>De novo assembly and annotation of the salivary gland transcriptome of Rhipicephalus appendiculatus male and female ticks during blood feeding.</title>
        <authorList>
            <person name="de Castro M.H."/>
            <person name="de Klerk D."/>
            <person name="Pienaar R."/>
            <person name="Latif A.A."/>
            <person name="Rees D.J."/>
            <person name="Mans B.J."/>
        </authorList>
    </citation>
    <scope>NUCLEOTIDE SEQUENCE</scope>
    <source>
        <tissue evidence="9">Salivary glands</tissue>
    </source>
</reference>
<dbReference type="GO" id="GO:0003735">
    <property type="term" value="F:structural constituent of ribosome"/>
    <property type="evidence" value="ECO:0007669"/>
    <property type="project" value="InterPro"/>
</dbReference>
<dbReference type="PANTHER" id="PTHR34090">
    <property type="entry name" value="39S RIBOSOMAL PROTEIN L52, MITOCHONDRIAL"/>
    <property type="match status" value="1"/>
</dbReference>
<evidence type="ECO:0000256" key="7">
    <source>
        <dbReference type="ARBA" id="ARBA00035181"/>
    </source>
</evidence>
<keyword evidence="3" id="KW-0809">Transit peptide</keyword>
<dbReference type="Pfam" id="PF18699">
    <property type="entry name" value="MRPL52"/>
    <property type="match status" value="1"/>
</dbReference>
<evidence type="ECO:0000256" key="4">
    <source>
        <dbReference type="ARBA" id="ARBA00022980"/>
    </source>
</evidence>
<name>A0A131YUX9_RHIAP</name>
<evidence type="ECO:0000256" key="5">
    <source>
        <dbReference type="ARBA" id="ARBA00023128"/>
    </source>
</evidence>
<accession>A0A131YUX9</accession>
<keyword evidence="4 9" id="KW-0689">Ribosomal protein</keyword>
<dbReference type="AlphaFoldDB" id="A0A131YUX9"/>
<evidence type="ECO:0000256" key="6">
    <source>
        <dbReference type="ARBA" id="ARBA00023274"/>
    </source>
</evidence>
<dbReference type="GO" id="GO:0032543">
    <property type="term" value="P:mitochondrial translation"/>
    <property type="evidence" value="ECO:0007669"/>
    <property type="project" value="InterPro"/>
</dbReference>
<dbReference type="GO" id="GO:0005762">
    <property type="term" value="C:mitochondrial large ribosomal subunit"/>
    <property type="evidence" value="ECO:0007669"/>
    <property type="project" value="InterPro"/>
</dbReference>
<sequence>MNSMIGSSFYWLNDRSTFLRLTIDCQLLRTYTSKMAALTSRAPSTLSKCFQIRQGTVVNVVQSSRGASTKPRRSLGVLRDHHWRVAAGLPRRWNETPAFADAPDWTFNDGRPTPLIGCQKKRYLQQLEYCTTIVKYLKEINEAQEATVHVAQEEEEIKKRVASGKFKQKGIWELKIHQPTQAKKTAET</sequence>
<dbReference type="InterPro" id="IPR034596">
    <property type="entry name" value="Ribosomal_mL52"/>
</dbReference>
<keyword evidence="6" id="KW-0687">Ribonucleoprotein</keyword>
<comment type="similarity">
    <text evidence="2">Belongs to the mitochondrion-specific ribosomal protein mL52 family.</text>
</comment>